<dbReference type="EMBL" id="BKCJ010001076">
    <property type="protein sequence ID" value="GEU38635.1"/>
    <property type="molecule type" value="Genomic_DNA"/>
</dbReference>
<organism evidence="1">
    <name type="scientific">Tanacetum cinerariifolium</name>
    <name type="common">Dalmatian daisy</name>
    <name type="synonym">Chrysanthemum cinerariifolium</name>
    <dbReference type="NCBI Taxonomy" id="118510"/>
    <lineage>
        <taxon>Eukaryota</taxon>
        <taxon>Viridiplantae</taxon>
        <taxon>Streptophyta</taxon>
        <taxon>Embryophyta</taxon>
        <taxon>Tracheophyta</taxon>
        <taxon>Spermatophyta</taxon>
        <taxon>Magnoliopsida</taxon>
        <taxon>eudicotyledons</taxon>
        <taxon>Gunneridae</taxon>
        <taxon>Pentapetalae</taxon>
        <taxon>asterids</taxon>
        <taxon>campanulids</taxon>
        <taxon>Asterales</taxon>
        <taxon>Asteraceae</taxon>
        <taxon>Asteroideae</taxon>
        <taxon>Anthemideae</taxon>
        <taxon>Anthemidinae</taxon>
        <taxon>Tanacetum</taxon>
    </lineage>
</organism>
<comment type="caution">
    <text evidence="1">The sequence shown here is derived from an EMBL/GenBank/DDBJ whole genome shotgun (WGS) entry which is preliminary data.</text>
</comment>
<dbReference type="AlphaFoldDB" id="A0A6L2JS17"/>
<sequence>MDSKVAKKTSLLADEVLDGLSALIYCGPLDDATLNELNGSNGRLIDEDPAPGVSRVAMPRPPCLTMQDLYDMMGNMKIHQGVLERIPVGSHTILI</sequence>
<feature type="non-terminal residue" evidence="1">
    <location>
        <position position="95"/>
    </location>
</feature>
<accession>A0A6L2JS17</accession>
<protein>
    <submittedName>
        <fullName evidence="1">Uncharacterized protein</fullName>
    </submittedName>
</protein>
<reference evidence="1" key="1">
    <citation type="journal article" date="2019" name="Sci. Rep.">
        <title>Draft genome of Tanacetum cinerariifolium, the natural source of mosquito coil.</title>
        <authorList>
            <person name="Yamashiro T."/>
            <person name="Shiraishi A."/>
            <person name="Satake H."/>
            <person name="Nakayama K."/>
        </authorList>
    </citation>
    <scope>NUCLEOTIDE SEQUENCE</scope>
</reference>
<evidence type="ECO:0000313" key="1">
    <source>
        <dbReference type="EMBL" id="GEU38635.1"/>
    </source>
</evidence>
<proteinExistence type="predicted"/>
<name>A0A6L2JS17_TANCI</name>
<gene>
    <name evidence="1" type="ORF">Tci_010613</name>
</gene>